<dbReference type="InterPro" id="IPR023296">
    <property type="entry name" value="Glyco_hydro_beta-prop_sf"/>
</dbReference>
<gene>
    <name evidence="1" type="ORF">OSIN01602_LOCUS15871</name>
    <name evidence="2" type="ORF">OSIN01602_LOCUS15872</name>
</gene>
<evidence type="ECO:0008006" key="3">
    <source>
        <dbReference type="Google" id="ProtNLM"/>
    </source>
</evidence>
<reference evidence="2" key="1">
    <citation type="submission" date="2021-01" db="EMBL/GenBank/DDBJ databases">
        <authorList>
            <person name="Corre E."/>
            <person name="Pelletier E."/>
            <person name="Niang G."/>
            <person name="Scheremetjew M."/>
            <person name="Finn R."/>
            <person name="Kale V."/>
            <person name="Holt S."/>
            <person name="Cochrane G."/>
            <person name="Meng A."/>
            <person name="Brown T."/>
            <person name="Cohen L."/>
        </authorList>
    </citation>
    <scope>NUCLEOTIDE SEQUENCE</scope>
    <source>
        <strain evidence="2">Grunow 1884</strain>
    </source>
</reference>
<proteinExistence type="predicted"/>
<protein>
    <recommendedName>
        <fullName evidence="3">Glycosyl hydrolase family 32 N-terminal domain-containing protein</fullName>
    </recommendedName>
</protein>
<evidence type="ECO:0000313" key="1">
    <source>
        <dbReference type="EMBL" id="CAD9351208.1"/>
    </source>
</evidence>
<dbReference type="Gene3D" id="2.115.10.20">
    <property type="entry name" value="Glycosyl hydrolase domain, family 43"/>
    <property type="match status" value="1"/>
</dbReference>
<dbReference type="AlphaFoldDB" id="A0A6U1XQX2"/>
<name>A0A6U1XQX2_TRICV</name>
<evidence type="ECO:0000313" key="2">
    <source>
        <dbReference type="EMBL" id="CAD9351209.1"/>
    </source>
</evidence>
<dbReference type="EMBL" id="HBGO01027578">
    <property type="protein sequence ID" value="CAD9351209.1"/>
    <property type="molecule type" value="Transcribed_RNA"/>
</dbReference>
<organism evidence="2">
    <name type="scientific">Trieres chinensis</name>
    <name type="common">Marine centric diatom</name>
    <name type="synonym">Odontella sinensis</name>
    <dbReference type="NCBI Taxonomy" id="1514140"/>
    <lineage>
        <taxon>Eukaryota</taxon>
        <taxon>Sar</taxon>
        <taxon>Stramenopiles</taxon>
        <taxon>Ochrophyta</taxon>
        <taxon>Bacillariophyta</taxon>
        <taxon>Mediophyceae</taxon>
        <taxon>Biddulphiophycidae</taxon>
        <taxon>Eupodiscales</taxon>
        <taxon>Parodontellaceae</taxon>
        <taxon>Trieres</taxon>
    </lineage>
</organism>
<sequence>MYEDDRQKWIFDPKGGWVMYYEGVSKEDGKHRVMAAESKDGRTWTKAGVVLDIGAEDEWDHFGVGSPHILRMDDGTSRMYYTGQGKDGSTAIGVARCMGSGADAVFERERAQFSL</sequence>
<dbReference type="PANTHER" id="PTHR35279">
    <property type="match status" value="1"/>
</dbReference>
<dbReference type="EMBL" id="HBGO01027577">
    <property type="protein sequence ID" value="CAD9351208.1"/>
    <property type="molecule type" value="Transcribed_RNA"/>
</dbReference>
<dbReference type="PANTHER" id="PTHR35279:SF1">
    <property type="entry name" value="ARABINANASE_LEVANSUCRASE_INVERTASE"/>
    <property type="match status" value="1"/>
</dbReference>
<accession>A0A6U1XQX2</accession>
<dbReference type="SUPFAM" id="SSF75005">
    <property type="entry name" value="Arabinanase/levansucrase/invertase"/>
    <property type="match status" value="1"/>
</dbReference>